<keyword evidence="3" id="KW-1185">Reference proteome</keyword>
<dbReference type="EMBL" id="BAAAZO010000005">
    <property type="protein sequence ID" value="GAA3614574.1"/>
    <property type="molecule type" value="Genomic_DNA"/>
</dbReference>
<accession>A0ABP6ZQ98</accession>
<gene>
    <name evidence="2" type="ORF">GCM10022223_33550</name>
</gene>
<organism evidence="2 3">
    <name type="scientific">Kineosporia mesophila</name>
    <dbReference type="NCBI Taxonomy" id="566012"/>
    <lineage>
        <taxon>Bacteria</taxon>
        <taxon>Bacillati</taxon>
        <taxon>Actinomycetota</taxon>
        <taxon>Actinomycetes</taxon>
        <taxon>Kineosporiales</taxon>
        <taxon>Kineosporiaceae</taxon>
        <taxon>Kineosporia</taxon>
    </lineage>
</organism>
<feature type="transmembrane region" description="Helical" evidence="1">
    <location>
        <begin position="177"/>
        <end position="197"/>
    </location>
</feature>
<dbReference type="Proteomes" id="UP001501074">
    <property type="component" value="Unassembled WGS sequence"/>
</dbReference>
<evidence type="ECO:0000313" key="2">
    <source>
        <dbReference type="EMBL" id="GAA3614574.1"/>
    </source>
</evidence>
<feature type="transmembrane region" description="Helical" evidence="1">
    <location>
        <begin position="52"/>
        <end position="72"/>
    </location>
</feature>
<keyword evidence="1" id="KW-1133">Transmembrane helix</keyword>
<dbReference type="Pfam" id="PF03988">
    <property type="entry name" value="DUF347"/>
    <property type="match status" value="3"/>
</dbReference>
<evidence type="ECO:0000256" key="1">
    <source>
        <dbReference type="SAM" id="Phobius"/>
    </source>
</evidence>
<feature type="transmembrane region" description="Helical" evidence="1">
    <location>
        <begin position="25"/>
        <end position="45"/>
    </location>
</feature>
<dbReference type="InterPro" id="IPR007136">
    <property type="entry name" value="DUF347"/>
</dbReference>
<feature type="transmembrane region" description="Helical" evidence="1">
    <location>
        <begin position="120"/>
        <end position="139"/>
    </location>
</feature>
<keyword evidence="1" id="KW-0472">Membrane</keyword>
<feature type="transmembrane region" description="Helical" evidence="1">
    <location>
        <begin position="78"/>
        <end position="99"/>
    </location>
</feature>
<evidence type="ECO:0000313" key="3">
    <source>
        <dbReference type="Proteomes" id="UP001501074"/>
    </source>
</evidence>
<keyword evidence="1" id="KW-0812">Transmembrane</keyword>
<sequence>MFWAIKICTTGMGEAASDFMGTRPVLLAAALVAISGTALIWLLLLQLRADRYLPWVYWGTVAMVSVFGTVAADGLRVVLGLSYLTTTIAFALTVAAILTAWYRTERTLSIHDITTLRRELFYWSTVIATFALGTAAGDLTANSLGLGYLDSGLLFLAAIAAPYLLHRGAALNATTAFWAAYIVTRPLGASFADWGAVPVHDGGLHLGTGPVTLVLLALIVALVRQERSTTAALRTVPGAAL</sequence>
<feature type="transmembrane region" description="Helical" evidence="1">
    <location>
        <begin position="145"/>
        <end position="165"/>
    </location>
</feature>
<reference evidence="3" key="1">
    <citation type="journal article" date="2019" name="Int. J. Syst. Evol. Microbiol.">
        <title>The Global Catalogue of Microorganisms (GCM) 10K type strain sequencing project: providing services to taxonomists for standard genome sequencing and annotation.</title>
        <authorList>
            <consortium name="The Broad Institute Genomics Platform"/>
            <consortium name="The Broad Institute Genome Sequencing Center for Infectious Disease"/>
            <person name="Wu L."/>
            <person name="Ma J."/>
        </authorList>
    </citation>
    <scope>NUCLEOTIDE SEQUENCE [LARGE SCALE GENOMIC DNA]</scope>
    <source>
        <strain evidence="3">JCM 16902</strain>
    </source>
</reference>
<name>A0ABP6ZQ98_9ACTN</name>
<protein>
    <submittedName>
        <fullName evidence="2">Membrane protein</fullName>
    </submittedName>
</protein>
<comment type="caution">
    <text evidence="2">The sequence shown here is derived from an EMBL/GenBank/DDBJ whole genome shotgun (WGS) entry which is preliminary data.</text>
</comment>
<proteinExistence type="predicted"/>
<feature type="transmembrane region" description="Helical" evidence="1">
    <location>
        <begin position="203"/>
        <end position="223"/>
    </location>
</feature>